<dbReference type="Proteomes" id="UP001157017">
    <property type="component" value="Unassembled WGS sequence"/>
</dbReference>
<protein>
    <recommendedName>
        <fullName evidence="2">DUF5926 domain-containing protein</fullName>
    </recommendedName>
</protein>
<feature type="compositionally biased region" description="Low complexity" evidence="1">
    <location>
        <begin position="489"/>
        <end position="500"/>
    </location>
</feature>
<evidence type="ECO:0000259" key="2">
    <source>
        <dbReference type="Pfam" id="PF19348"/>
    </source>
</evidence>
<accession>A0ABQ6JHS1</accession>
<feature type="region of interest" description="Disordered" evidence="1">
    <location>
        <begin position="462"/>
        <end position="594"/>
    </location>
</feature>
<evidence type="ECO:0000313" key="4">
    <source>
        <dbReference type="Proteomes" id="UP001157017"/>
    </source>
</evidence>
<proteinExistence type="predicted"/>
<keyword evidence="4" id="KW-1185">Reference proteome</keyword>
<evidence type="ECO:0000313" key="3">
    <source>
        <dbReference type="EMBL" id="GMA86943.1"/>
    </source>
</evidence>
<sequence>MGKSSRRKQEQRRTGRPRPATVAPAFVARPFEGLPGEADWVALREVVPAATATVRLRPEHRRAAEGDLPAIEQVTVATVLPLAWPALRRADGEVLVGLQTGGGSGDAARDVAAALLAAVQAEPGTPVTLAEPPTDGPRLQDVLEPEPLQVEVHDGFDFWVEGTDELDDSTRESLESANAAVIPTVRLTSVEAAYWCVIGDRAHLRWALPHPEDALLDAVARLHAAGESGLGDDTRYIGAFRAHGLLVPVWDLPPDSTAADVEAPAADFAKRLEQAMAVTDPLTHDERRARAGVVSRHSPCADVLLPDAEGARVVVPAPGPGPGSWSGAPSSAADLDGTVWLAHRTRTPATRGDGVVLGRSTDGEVFETVGRLGRERFGAASLERPALVRLDDGWRLYVSCATPGSRHWWVDALDAPTVEALPGAEAVTVWAGDDRTAVKDPVVTRDGDRWTAWVCCHPLDEPGHEDRMHSEPAHLSRRPHLDRHRHRACAAGPAAGTPAAPGSPPSCPTAPCATTAGPPRPRTSPSAPASPGSAPAARRPTATPRSPTSATSTCCRCPTVVCAGTPRPRSPTAATTSSPPSPDPRRPSWGPARR</sequence>
<dbReference type="InterPro" id="IPR023296">
    <property type="entry name" value="Glyco_hydro_beta-prop_sf"/>
</dbReference>
<dbReference type="SUPFAM" id="SSF75005">
    <property type="entry name" value="Arabinanase/levansucrase/invertase"/>
    <property type="match status" value="1"/>
</dbReference>
<dbReference type="Pfam" id="PF19348">
    <property type="entry name" value="DUF5926"/>
    <property type="match status" value="1"/>
</dbReference>
<feature type="compositionally biased region" description="Low complexity" evidence="1">
    <location>
        <begin position="509"/>
        <end position="553"/>
    </location>
</feature>
<feature type="compositionally biased region" description="Basic and acidic residues" evidence="1">
    <location>
        <begin position="462"/>
        <end position="474"/>
    </location>
</feature>
<feature type="compositionally biased region" description="Basic residues" evidence="1">
    <location>
        <begin position="475"/>
        <end position="488"/>
    </location>
</feature>
<evidence type="ECO:0000256" key="1">
    <source>
        <dbReference type="SAM" id="MobiDB-lite"/>
    </source>
</evidence>
<reference evidence="4" key="1">
    <citation type="journal article" date="2019" name="Int. J. Syst. Evol. Microbiol.">
        <title>The Global Catalogue of Microorganisms (GCM) 10K type strain sequencing project: providing services to taxonomists for standard genome sequencing and annotation.</title>
        <authorList>
            <consortium name="The Broad Institute Genomics Platform"/>
            <consortium name="The Broad Institute Genome Sequencing Center for Infectious Disease"/>
            <person name="Wu L."/>
            <person name="Ma J."/>
        </authorList>
    </citation>
    <scope>NUCLEOTIDE SEQUENCE [LARGE SCALE GENOMIC DNA]</scope>
    <source>
        <strain evidence="4">NBRC 108730</strain>
    </source>
</reference>
<gene>
    <name evidence="3" type="ORF">GCM10025868_21930</name>
</gene>
<dbReference type="EMBL" id="BSUZ01000001">
    <property type="protein sequence ID" value="GMA86943.1"/>
    <property type="molecule type" value="Genomic_DNA"/>
</dbReference>
<name>A0ABQ6JHS1_9ACTN</name>
<feature type="compositionally biased region" description="Low complexity" evidence="1">
    <location>
        <begin position="565"/>
        <end position="578"/>
    </location>
</feature>
<organism evidence="3 4">
    <name type="scientific">Angustibacter aerolatus</name>
    <dbReference type="NCBI Taxonomy" id="1162965"/>
    <lineage>
        <taxon>Bacteria</taxon>
        <taxon>Bacillati</taxon>
        <taxon>Actinomycetota</taxon>
        <taxon>Actinomycetes</taxon>
        <taxon>Kineosporiales</taxon>
        <taxon>Kineosporiaceae</taxon>
    </lineage>
</organism>
<comment type="caution">
    <text evidence="3">The sequence shown here is derived from an EMBL/GenBank/DDBJ whole genome shotgun (WGS) entry which is preliminary data.</text>
</comment>
<feature type="domain" description="DUF5926" evidence="2">
    <location>
        <begin position="30"/>
        <end position="297"/>
    </location>
</feature>
<dbReference type="InterPro" id="IPR045970">
    <property type="entry name" value="DUF5926"/>
</dbReference>
<feature type="region of interest" description="Disordered" evidence="1">
    <location>
        <begin position="1"/>
        <end position="23"/>
    </location>
</feature>